<reference evidence="1 2" key="1">
    <citation type="submission" date="2024-04" db="EMBL/GenBank/DDBJ databases">
        <title>genome sequences of Mucor flavus KT1a and Helicostylum pulchrum KT1b strains isolation_sourced from the surface of a dry-aged beef.</title>
        <authorList>
            <person name="Toyotome T."/>
            <person name="Hosono M."/>
            <person name="Torimaru M."/>
            <person name="Fukuda K."/>
            <person name="Mikami N."/>
        </authorList>
    </citation>
    <scope>NUCLEOTIDE SEQUENCE [LARGE SCALE GENOMIC DNA]</scope>
    <source>
        <strain evidence="1 2">KT1b</strain>
    </source>
</reference>
<protein>
    <submittedName>
        <fullName evidence="1">Uncharacterized protein</fullName>
    </submittedName>
</protein>
<sequence>MEYQRYAETYGYEDVSVAIPPALPDNIKQHVFVTHDESTFYANDHQQYAWLESTEFHNAQITREIHYDLRIPMPVPWNNESGYRRQGDDFQSGILPTIYKKKAACKW</sequence>
<dbReference type="Proteomes" id="UP001476247">
    <property type="component" value="Unassembled WGS sequence"/>
</dbReference>
<evidence type="ECO:0000313" key="1">
    <source>
        <dbReference type="EMBL" id="GAA5796063.1"/>
    </source>
</evidence>
<name>A0ABP9XMP7_9FUNG</name>
<proteinExistence type="predicted"/>
<accession>A0ABP9XMP7</accession>
<keyword evidence="2" id="KW-1185">Reference proteome</keyword>
<comment type="caution">
    <text evidence="1">The sequence shown here is derived from an EMBL/GenBank/DDBJ whole genome shotgun (WGS) entry which is preliminary data.</text>
</comment>
<organism evidence="1 2">
    <name type="scientific">Helicostylum pulchrum</name>
    <dbReference type="NCBI Taxonomy" id="562976"/>
    <lineage>
        <taxon>Eukaryota</taxon>
        <taxon>Fungi</taxon>
        <taxon>Fungi incertae sedis</taxon>
        <taxon>Mucoromycota</taxon>
        <taxon>Mucoromycotina</taxon>
        <taxon>Mucoromycetes</taxon>
        <taxon>Mucorales</taxon>
        <taxon>Mucorineae</taxon>
        <taxon>Mucoraceae</taxon>
        <taxon>Helicostylum</taxon>
    </lineage>
</organism>
<dbReference type="EMBL" id="BAABUJ010000005">
    <property type="protein sequence ID" value="GAA5796063.1"/>
    <property type="molecule type" value="Genomic_DNA"/>
</dbReference>
<evidence type="ECO:0000313" key="2">
    <source>
        <dbReference type="Proteomes" id="UP001476247"/>
    </source>
</evidence>
<gene>
    <name evidence="1" type="ORF">HPULCUR_001432</name>
</gene>